<dbReference type="Gene3D" id="3.30.70.920">
    <property type="match status" value="1"/>
</dbReference>
<proteinExistence type="predicted"/>
<gene>
    <name evidence="1" type="ORF">S01H4_37156</name>
</gene>
<organism evidence="1">
    <name type="scientific">marine sediment metagenome</name>
    <dbReference type="NCBI Taxonomy" id="412755"/>
    <lineage>
        <taxon>unclassified sequences</taxon>
        <taxon>metagenomes</taxon>
        <taxon>ecological metagenomes</taxon>
    </lineage>
</organism>
<evidence type="ECO:0000313" key="1">
    <source>
        <dbReference type="EMBL" id="GAG98047.1"/>
    </source>
</evidence>
<reference evidence="1" key="1">
    <citation type="journal article" date="2014" name="Front. Microbiol.">
        <title>High frequency of phylogenetically diverse reductive dehalogenase-homologous genes in deep subseafloor sedimentary metagenomes.</title>
        <authorList>
            <person name="Kawai M."/>
            <person name="Futagami T."/>
            <person name="Toyoda A."/>
            <person name="Takaki Y."/>
            <person name="Nishi S."/>
            <person name="Hori S."/>
            <person name="Arai W."/>
            <person name="Tsubouchi T."/>
            <person name="Morono Y."/>
            <person name="Uchiyama I."/>
            <person name="Ito T."/>
            <person name="Fujiyama A."/>
            <person name="Inagaki F."/>
            <person name="Takami H."/>
        </authorList>
    </citation>
    <scope>NUCLEOTIDE SEQUENCE</scope>
    <source>
        <strain evidence="1">Expedition CK06-06</strain>
    </source>
</reference>
<sequence length="90" mass="10442">GYILIRLKVIGTEWEVVKRLTGLKSNNTDENWEVTYVTPVYGGWDLVAECTFTKLQELDKIVTFIRVDEDLSSWIEETTTLVSSRPDYPR</sequence>
<name>X1CYS4_9ZZZZ</name>
<evidence type="ECO:0008006" key="2">
    <source>
        <dbReference type="Google" id="ProtNLM"/>
    </source>
</evidence>
<accession>X1CYS4</accession>
<feature type="non-terminal residue" evidence="1">
    <location>
        <position position="1"/>
    </location>
</feature>
<dbReference type="EMBL" id="BART01019936">
    <property type="protein sequence ID" value="GAG98047.1"/>
    <property type="molecule type" value="Genomic_DNA"/>
</dbReference>
<dbReference type="AlphaFoldDB" id="X1CYS4"/>
<comment type="caution">
    <text evidence="1">The sequence shown here is derived from an EMBL/GenBank/DDBJ whole genome shotgun (WGS) entry which is preliminary data.</text>
</comment>
<protein>
    <recommendedName>
        <fullName evidence="2">Transcription regulator AsnC/Lrp ligand binding domain-containing protein</fullName>
    </recommendedName>
</protein>